<dbReference type="HAMAP" id="MF_00048">
    <property type="entry name" value="UPF0102"/>
    <property type="match status" value="1"/>
</dbReference>
<reference evidence="3 4" key="1">
    <citation type="submission" date="2018-06" db="EMBL/GenBank/DDBJ databases">
        <authorList>
            <person name="Strepis N."/>
        </authorList>
    </citation>
    <scope>NUCLEOTIDE SEQUENCE [LARGE SCALE GENOMIC DNA]</scope>
    <source>
        <strain evidence="3">LUCI</strain>
    </source>
</reference>
<dbReference type="NCBIfam" id="NF009154">
    <property type="entry name" value="PRK12497.3-3"/>
    <property type="match status" value="1"/>
</dbReference>
<gene>
    <name evidence="3" type="ORF">LUCI_0840</name>
</gene>
<comment type="similarity">
    <text evidence="1 2">Belongs to the UPF0102 family.</text>
</comment>
<accession>A0A498R496</accession>
<dbReference type="PANTHER" id="PTHR34039:SF1">
    <property type="entry name" value="UPF0102 PROTEIN YRAN"/>
    <property type="match status" value="1"/>
</dbReference>
<dbReference type="InterPro" id="IPR011335">
    <property type="entry name" value="Restrct_endonuc-II-like"/>
</dbReference>
<dbReference type="OrthoDB" id="9802516at2"/>
<evidence type="ECO:0000313" key="4">
    <source>
        <dbReference type="Proteomes" id="UP000277811"/>
    </source>
</evidence>
<protein>
    <recommendedName>
        <fullName evidence="2">UPF0102 protein LUCI_0840</fullName>
    </recommendedName>
</protein>
<dbReference type="RefSeq" id="WP_122626610.1">
    <property type="nucleotide sequence ID" value="NZ_UPPP01000057.1"/>
</dbReference>
<dbReference type="InterPro" id="IPR011856">
    <property type="entry name" value="tRNA_endonuc-like_dom_sf"/>
</dbReference>
<dbReference type="Gene3D" id="3.40.1350.10">
    <property type="match status" value="1"/>
</dbReference>
<dbReference type="AlphaFoldDB" id="A0A498R496"/>
<dbReference type="SUPFAM" id="SSF52980">
    <property type="entry name" value="Restriction endonuclease-like"/>
    <property type="match status" value="1"/>
</dbReference>
<dbReference type="InterPro" id="IPR003509">
    <property type="entry name" value="UPF0102_YraN-like"/>
</dbReference>
<evidence type="ECO:0000256" key="1">
    <source>
        <dbReference type="ARBA" id="ARBA00006738"/>
    </source>
</evidence>
<dbReference type="Proteomes" id="UP000277811">
    <property type="component" value="Unassembled WGS sequence"/>
</dbReference>
<organism evidence="3 4">
    <name type="scientific">Lucifera butyrica</name>
    <dbReference type="NCBI Taxonomy" id="1351585"/>
    <lineage>
        <taxon>Bacteria</taxon>
        <taxon>Bacillati</taxon>
        <taxon>Bacillota</taxon>
        <taxon>Negativicutes</taxon>
        <taxon>Veillonellales</taxon>
        <taxon>Veillonellaceae</taxon>
        <taxon>Lucifera</taxon>
    </lineage>
</organism>
<proteinExistence type="inferred from homology"/>
<dbReference type="EMBL" id="UPPP01000057">
    <property type="protein sequence ID" value="VBB05630.1"/>
    <property type="molecule type" value="Genomic_DNA"/>
</dbReference>
<dbReference type="Pfam" id="PF02021">
    <property type="entry name" value="UPF0102"/>
    <property type="match status" value="1"/>
</dbReference>
<dbReference type="CDD" id="cd20736">
    <property type="entry name" value="PoNe_Nuclease"/>
    <property type="match status" value="1"/>
</dbReference>
<dbReference type="PANTHER" id="PTHR34039">
    <property type="entry name" value="UPF0102 PROTEIN YRAN"/>
    <property type="match status" value="1"/>
</dbReference>
<dbReference type="NCBIfam" id="TIGR00252">
    <property type="entry name" value="YraN family protein"/>
    <property type="match status" value="1"/>
</dbReference>
<name>A0A498R496_9FIRM</name>
<sequence length="119" mass="13558">MNRSALGDVGEAAAAQFLSDAGYRILQRKYRTKTGEIDIIALDKRVLVFIEVKARRSTRYGTPSEAVDYYKQRKIINTALCYLNQTHNPQAEIRFDVVEVYLDPFNKGKCNHIINAFGD</sequence>
<keyword evidence="4" id="KW-1185">Reference proteome</keyword>
<dbReference type="GO" id="GO:0003676">
    <property type="term" value="F:nucleic acid binding"/>
    <property type="evidence" value="ECO:0007669"/>
    <property type="project" value="InterPro"/>
</dbReference>
<evidence type="ECO:0000313" key="3">
    <source>
        <dbReference type="EMBL" id="VBB05630.1"/>
    </source>
</evidence>
<dbReference type="NCBIfam" id="NF009150">
    <property type="entry name" value="PRK12497.1-3"/>
    <property type="match status" value="1"/>
</dbReference>
<evidence type="ECO:0000256" key="2">
    <source>
        <dbReference type="HAMAP-Rule" id="MF_00048"/>
    </source>
</evidence>